<organism evidence="1 2">
    <name type="scientific">Sphaerodactylus townsendi</name>
    <dbReference type="NCBI Taxonomy" id="933632"/>
    <lineage>
        <taxon>Eukaryota</taxon>
        <taxon>Metazoa</taxon>
        <taxon>Chordata</taxon>
        <taxon>Craniata</taxon>
        <taxon>Vertebrata</taxon>
        <taxon>Euteleostomi</taxon>
        <taxon>Lepidosauria</taxon>
        <taxon>Squamata</taxon>
        <taxon>Bifurcata</taxon>
        <taxon>Gekkota</taxon>
        <taxon>Sphaerodactylidae</taxon>
        <taxon>Sphaerodactylus</taxon>
    </lineage>
</organism>
<evidence type="ECO:0000313" key="1">
    <source>
        <dbReference type="EMBL" id="KAH7998821.1"/>
    </source>
</evidence>
<name>A0ACB8F0Q3_9SAUR</name>
<proteinExistence type="predicted"/>
<reference evidence="1" key="1">
    <citation type="submission" date="2021-08" db="EMBL/GenBank/DDBJ databases">
        <title>The first chromosome-level gecko genome reveals the dynamic sex chromosomes of Neotropical dwarf geckos (Sphaerodactylidae: Sphaerodactylus).</title>
        <authorList>
            <person name="Pinto B.J."/>
            <person name="Keating S.E."/>
            <person name="Gamble T."/>
        </authorList>
    </citation>
    <scope>NUCLEOTIDE SEQUENCE</scope>
    <source>
        <strain evidence="1">TG3544</strain>
    </source>
</reference>
<dbReference type="Proteomes" id="UP000827872">
    <property type="component" value="Linkage Group LG05"/>
</dbReference>
<gene>
    <name evidence="1" type="ORF">K3G42_001219</name>
</gene>
<comment type="caution">
    <text evidence="1">The sequence shown here is derived from an EMBL/GenBank/DDBJ whole genome shotgun (WGS) entry which is preliminary data.</text>
</comment>
<accession>A0ACB8F0Q3</accession>
<evidence type="ECO:0000313" key="2">
    <source>
        <dbReference type="Proteomes" id="UP000827872"/>
    </source>
</evidence>
<protein>
    <submittedName>
        <fullName evidence="1">Uncharacterized protein</fullName>
    </submittedName>
</protein>
<dbReference type="EMBL" id="CM037618">
    <property type="protein sequence ID" value="KAH7998821.1"/>
    <property type="molecule type" value="Genomic_DNA"/>
</dbReference>
<sequence>MEERLARPGRPVAGGGRHVQASWAPPPAPPAARLLRRRPHLPASHSHQPARGRTGGQAADASRSLRTKACRPPRKRELASSPPPPREISSSEEKVGAPGEEGALPRLQDRPPPLDLATLLRSLTPQRRANRRVGWA</sequence>
<keyword evidence="2" id="KW-1185">Reference proteome</keyword>